<reference evidence="10" key="1">
    <citation type="submission" date="2021-01" db="EMBL/GenBank/DDBJ databases">
        <authorList>
            <person name="Corre E."/>
            <person name="Pelletier E."/>
            <person name="Niang G."/>
            <person name="Scheremetjew M."/>
            <person name="Finn R."/>
            <person name="Kale V."/>
            <person name="Holt S."/>
            <person name="Cochrane G."/>
            <person name="Meng A."/>
            <person name="Brown T."/>
            <person name="Cohen L."/>
        </authorList>
    </citation>
    <scope>NUCLEOTIDE SEQUENCE</scope>
    <source>
        <strain evidence="10">UTEX LB 2760</strain>
    </source>
</reference>
<evidence type="ECO:0000256" key="8">
    <source>
        <dbReference type="ARBA" id="ARBA00041137"/>
    </source>
</evidence>
<dbReference type="Gene3D" id="3.50.50.60">
    <property type="entry name" value="FAD/NAD(P)-binding domain"/>
    <property type="match status" value="1"/>
</dbReference>
<evidence type="ECO:0000256" key="7">
    <source>
        <dbReference type="ARBA" id="ARBA00038878"/>
    </source>
</evidence>
<dbReference type="SUPFAM" id="SSF51905">
    <property type="entry name" value="FAD/NAD(P)-binding domain"/>
    <property type="match status" value="1"/>
</dbReference>
<keyword evidence="2" id="KW-0285">Flavoprotein</keyword>
<comment type="cofactor">
    <cofactor evidence="1">
        <name>FAD</name>
        <dbReference type="ChEBI" id="CHEBI:57692"/>
    </cofactor>
</comment>
<accession>A0A7S0BPT6</accession>
<sequence>MEKVDVVVIGAGVVGLAIARELSLEHGREVLILEQHQSFGSETSSRNSEVIHAGIYYKPGSLKAKTCVEGNKLLYQYCAERVIPHKRTTKLIVATEPDQVARLESIHVKSRANGCEPLRWMTGTEVRQLEPEITCDAALFSPATGVVDSHSFMLSLLGEAEAAGSTVVFCTAATGGEIDSSSPVIIQAQSGDETTLLDANCVINAAGLHAVCLAGKIKGINVDTLPKMQLSKGNYFGITGRPQISRLIYPVPVSGGLGVHLTLDLAGRVRFGPDNEEVREINYRVNPSRATDFYSKIRRFWPGLEDGALTPDYSGIRPQVSIAEGSFRDFLVTSAGSRGQLINLFAIESPGLTAALSLAKYVARMVPR</sequence>
<dbReference type="Gene3D" id="3.30.9.10">
    <property type="entry name" value="D-Amino Acid Oxidase, subunit A, domain 2"/>
    <property type="match status" value="1"/>
</dbReference>
<dbReference type="GO" id="GO:0047545">
    <property type="term" value="F:(S)-2-hydroxyglutarate dehydrogenase activity"/>
    <property type="evidence" value="ECO:0007669"/>
    <property type="project" value="UniProtKB-EC"/>
</dbReference>
<dbReference type="AlphaFoldDB" id="A0A7S0BPT6"/>
<evidence type="ECO:0000256" key="5">
    <source>
        <dbReference type="ARBA" id="ARBA00036066"/>
    </source>
</evidence>
<evidence type="ECO:0000256" key="4">
    <source>
        <dbReference type="ARBA" id="ARBA00023002"/>
    </source>
</evidence>
<organism evidence="10">
    <name type="scientific">Rhodosorus marinus</name>
    <dbReference type="NCBI Taxonomy" id="101924"/>
    <lineage>
        <taxon>Eukaryota</taxon>
        <taxon>Rhodophyta</taxon>
        <taxon>Stylonematophyceae</taxon>
        <taxon>Stylonematales</taxon>
        <taxon>Stylonemataceae</taxon>
        <taxon>Rhodosorus</taxon>
    </lineage>
</organism>
<evidence type="ECO:0000259" key="9">
    <source>
        <dbReference type="Pfam" id="PF01266"/>
    </source>
</evidence>
<evidence type="ECO:0000313" key="10">
    <source>
        <dbReference type="EMBL" id="CAD8400165.1"/>
    </source>
</evidence>
<dbReference type="PANTHER" id="PTHR43104:SF4">
    <property type="entry name" value="L-2-HYDROXYGLUTARATE DEHYDROGENASE, MITOCHONDRIAL"/>
    <property type="match status" value="1"/>
</dbReference>
<feature type="domain" description="FAD dependent oxidoreductase" evidence="9">
    <location>
        <begin position="5"/>
        <end position="365"/>
    </location>
</feature>
<name>A0A7S0BPT6_9RHOD</name>
<proteinExistence type="inferred from homology"/>
<comment type="similarity">
    <text evidence="6">Belongs to the L2HGDH family.</text>
</comment>
<keyword evidence="3" id="KW-0274">FAD</keyword>
<dbReference type="Pfam" id="PF01266">
    <property type="entry name" value="DAO"/>
    <property type="match status" value="1"/>
</dbReference>
<dbReference type="PANTHER" id="PTHR43104">
    <property type="entry name" value="L-2-HYDROXYGLUTARATE DEHYDROGENASE, MITOCHONDRIAL"/>
    <property type="match status" value="1"/>
</dbReference>
<dbReference type="EMBL" id="HBEK01018570">
    <property type="protein sequence ID" value="CAD8400165.1"/>
    <property type="molecule type" value="Transcribed_RNA"/>
</dbReference>
<comment type="catalytic activity">
    <reaction evidence="5">
        <text>(S)-2-hydroxyglutarate + A = 2-oxoglutarate + AH2</text>
        <dbReference type="Rhea" id="RHEA:21252"/>
        <dbReference type="ChEBI" id="CHEBI:13193"/>
        <dbReference type="ChEBI" id="CHEBI:16782"/>
        <dbReference type="ChEBI" id="CHEBI:16810"/>
        <dbReference type="ChEBI" id="CHEBI:17499"/>
        <dbReference type="EC" id="1.1.99.2"/>
    </reaction>
</comment>
<gene>
    <name evidence="10" type="ORF">RMAR0315_LOCUS10158</name>
</gene>
<dbReference type="InterPro" id="IPR036188">
    <property type="entry name" value="FAD/NAD-bd_sf"/>
</dbReference>
<dbReference type="EC" id="1.1.99.2" evidence="7"/>
<evidence type="ECO:0000256" key="3">
    <source>
        <dbReference type="ARBA" id="ARBA00022827"/>
    </source>
</evidence>
<evidence type="ECO:0000256" key="2">
    <source>
        <dbReference type="ARBA" id="ARBA00022630"/>
    </source>
</evidence>
<evidence type="ECO:0000256" key="6">
    <source>
        <dbReference type="ARBA" id="ARBA00037941"/>
    </source>
</evidence>
<evidence type="ECO:0000256" key="1">
    <source>
        <dbReference type="ARBA" id="ARBA00001974"/>
    </source>
</evidence>
<dbReference type="InterPro" id="IPR006076">
    <property type="entry name" value="FAD-dep_OxRdtase"/>
</dbReference>
<protein>
    <recommendedName>
        <fullName evidence="8">L-2-hydroxyglutarate dehydrogenase, mitochondrial</fullName>
        <ecNumber evidence="7">1.1.99.2</ecNumber>
    </recommendedName>
</protein>
<keyword evidence="4" id="KW-0560">Oxidoreductase</keyword>